<protein>
    <submittedName>
        <fullName evidence="1">Uncharacterized protein</fullName>
    </submittedName>
</protein>
<evidence type="ECO:0000313" key="2">
    <source>
        <dbReference type="Proteomes" id="UP000054097"/>
    </source>
</evidence>
<organism evidence="1 2">
    <name type="scientific">Serendipita vermifera MAFF 305830</name>
    <dbReference type="NCBI Taxonomy" id="933852"/>
    <lineage>
        <taxon>Eukaryota</taxon>
        <taxon>Fungi</taxon>
        <taxon>Dikarya</taxon>
        <taxon>Basidiomycota</taxon>
        <taxon>Agaricomycotina</taxon>
        <taxon>Agaricomycetes</taxon>
        <taxon>Sebacinales</taxon>
        <taxon>Serendipitaceae</taxon>
        <taxon>Serendipita</taxon>
    </lineage>
</organism>
<accession>A0A0C3AJK5</accession>
<gene>
    <name evidence="1" type="ORF">M408DRAFT_209569</name>
</gene>
<dbReference type="Proteomes" id="UP000054097">
    <property type="component" value="Unassembled WGS sequence"/>
</dbReference>
<evidence type="ECO:0000313" key="1">
    <source>
        <dbReference type="EMBL" id="KIM19516.1"/>
    </source>
</evidence>
<reference evidence="2" key="2">
    <citation type="submission" date="2015-01" db="EMBL/GenBank/DDBJ databases">
        <title>Evolutionary Origins and Diversification of the Mycorrhizal Mutualists.</title>
        <authorList>
            <consortium name="DOE Joint Genome Institute"/>
            <consortium name="Mycorrhizal Genomics Consortium"/>
            <person name="Kohler A."/>
            <person name="Kuo A."/>
            <person name="Nagy L.G."/>
            <person name="Floudas D."/>
            <person name="Copeland A."/>
            <person name="Barry K.W."/>
            <person name="Cichocki N."/>
            <person name="Veneault-Fourrey C."/>
            <person name="LaButti K."/>
            <person name="Lindquist E.A."/>
            <person name="Lipzen A."/>
            <person name="Lundell T."/>
            <person name="Morin E."/>
            <person name="Murat C."/>
            <person name="Riley R."/>
            <person name="Ohm R."/>
            <person name="Sun H."/>
            <person name="Tunlid A."/>
            <person name="Henrissat B."/>
            <person name="Grigoriev I.V."/>
            <person name="Hibbett D.S."/>
            <person name="Martin F."/>
        </authorList>
    </citation>
    <scope>NUCLEOTIDE SEQUENCE [LARGE SCALE GENOMIC DNA]</scope>
    <source>
        <strain evidence="2">MAFF 305830</strain>
    </source>
</reference>
<dbReference type="HOGENOM" id="CLU_2575344_0_0_1"/>
<keyword evidence="2" id="KW-1185">Reference proteome</keyword>
<proteinExistence type="predicted"/>
<reference evidence="1 2" key="1">
    <citation type="submission" date="2014-04" db="EMBL/GenBank/DDBJ databases">
        <authorList>
            <consortium name="DOE Joint Genome Institute"/>
            <person name="Kuo A."/>
            <person name="Zuccaro A."/>
            <person name="Kohler A."/>
            <person name="Nagy L.G."/>
            <person name="Floudas D."/>
            <person name="Copeland A."/>
            <person name="Barry K.W."/>
            <person name="Cichocki N."/>
            <person name="Veneault-Fourrey C."/>
            <person name="LaButti K."/>
            <person name="Lindquist E.A."/>
            <person name="Lipzen A."/>
            <person name="Lundell T."/>
            <person name="Morin E."/>
            <person name="Murat C."/>
            <person name="Sun H."/>
            <person name="Tunlid A."/>
            <person name="Henrissat B."/>
            <person name="Grigoriev I.V."/>
            <person name="Hibbett D.S."/>
            <person name="Martin F."/>
            <person name="Nordberg H.P."/>
            <person name="Cantor M.N."/>
            <person name="Hua S.X."/>
        </authorList>
    </citation>
    <scope>NUCLEOTIDE SEQUENCE [LARGE SCALE GENOMIC DNA]</scope>
    <source>
        <strain evidence="1 2">MAFF 305830</strain>
    </source>
</reference>
<sequence length="81" mass="8871">MKSSALSYFSKLNLLAFSCLRAFMTTITDSLRVEMSPVVNSSWSNPALGRIHGKADKFRGQTVTCSELAVILVDSLRPPHA</sequence>
<dbReference type="AlphaFoldDB" id="A0A0C3AJK5"/>
<name>A0A0C3AJK5_SERVB</name>
<dbReference type="EMBL" id="KN824650">
    <property type="protein sequence ID" value="KIM19516.1"/>
    <property type="molecule type" value="Genomic_DNA"/>
</dbReference>